<evidence type="ECO:0000313" key="1">
    <source>
        <dbReference type="EMBL" id="PHY93232.1"/>
    </source>
</evidence>
<comment type="caution">
    <text evidence="1">The sequence shown here is derived from an EMBL/GenBank/DDBJ whole genome shotgun (WGS) entry which is preliminary data.</text>
</comment>
<dbReference type="Proteomes" id="UP000228751">
    <property type="component" value="Unassembled WGS sequence"/>
</dbReference>
<protein>
    <submittedName>
        <fullName evidence="1">Uncharacterized protein</fullName>
    </submittedName>
</protein>
<sequence length="146" mass="16400">MSSIKNDITKSISSVESICGSFDRPLVKDKDCKTTLDIQNTILGVCEAVQGSLNDEYQNLYDVKLNIGEISDYEYENLLNQLELEENTKISTIKNKIGDGLISVGCLSEAKNMYMNVIDTYTGSAYSAIRQHSQIKIDDIREMEKK</sequence>
<proteinExistence type="predicted"/>
<dbReference type="AlphaFoldDB" id="A0A2G4R9M2"/>
<accession>A0A2G4R9M2</accession>
<gene>
    <name evidence="1" type="ORF">CSR02_12570</name>
</gene>
<evidence type="ECO:0000313" key="2">
    <source>
        <dbReference type="Proteomes" id="UP000228751"/>
    </source>
</evidence>
<dbReference type="EMBL" id="PEBQ01000157">
    <property type="protein sequence ID" value="PHY93232.1"/>
    <property type="molecule type" value="Genomic_DNA"/>
</dbReference>
<organism evidence="1 2">
    <name type="scientific">Acetobacter pomorum</name>
    <dbReference type="NCBI Taxonomy" id="65959"/>
    <lineage>
        <taxon>Bacteria</taxon>
        <taxon>Pseudomonadati</taxon>
        <taxon>Pseudomonadota</taxon>
        <taxon>Alphaproteobacteria</taxon>
        <taxon>Acetobacterales</taxon>
        <taxon>Acetobacteraceae</taxon>
        <taxon>Acetobacter</taxon>
    </lineage>
</organism>
<reference evidence="1 2" key="1">
    <citation type="submission" date="2017-10" db="EMBL/GenBank/DDBJ databases">
        <title>Genomic analysis of the genus Acetobacter.</title>
        <authorList>
            <person name="Kim K.H."/>
            <person name="Chun B.H."/>
            <person name="Son A.R."/>
            <person name="Jeon C.O."/>
        </authorList>
    </citation>
    <scope>NUCLEOTIDE SEQUENCE [LARGE SCALE GENOMIC DNA]</scope>
    <source>
        <strain evidence="1 2">LHT 2458</strain>
    </source>
</reference>
<keyword evidence="2" id="KW-1185">Reference proteome</keyword>
<name>A0A2G4R9M2_9PROT</name>